<dbReference type="InterPro" id="IPR013611">
    <property type="entry name" value="Transp-assoc_OB_typ2"/>
</dbReference>
<keyword evidence="6 7" id="KW-0472">Membrane</keyword>
<evidence type="ECO:0000256" key="4">
    <source>
        <dbReference type="ARBA" id="ARBA00022840"/>
    </source>
</evidence>
<evidence type="ECO:0000256" key="3">
    <source>
        <dbReference type="ARBA" id="ARBA00022741"/>
    </source>
</evidence>
<sequence length="400" mass="43789">MEGATRLLHCAGALVLVSLNQSAGQPADPPGRTEDVADKDDAFVVFDHVQKSYDGETLVVKDLNLTIAKGEFLTMLGPSGSGKTTCLMMLAGFETATHGEITLDGRPINQVPPHKRGIGMVFQNYALFPHMTVGENLSFPLEVRGMGKDEREVKIKRALDMVQMGAFAARRPAQLSGGQQQRIALARALVFDPKLVLMDEPLGALDKQLREHMQFEIKHLHESLGITVVYVTHDQGEALTMSDRIAVFNDGRIQQLAPPADLYERPDNSFVAGFIGENNKLPGTIEELTGDKAVVRLATGELIDATAVNVKGKGQKTLVSIRPERVEFKPEMMPQGAHTLDATVVEVIYMGDILRAVLHVAGTTDFVMKMRNTLGQTRLEPGQKIRVGWHPQDARALDPM</sequence>
<dbReference type="Gene3D" id="3.40.50.300">
    <property type="entry name" value="P-loop containing nucleotide triphosphate hydrolases"/>
    <property type="match status" value="1"/>
</dbReference>
<dbReference type="Pfam" id="PF08402">
    <property type="entry name" value="TOBE_2"/>
    <property type="match status" value="1"/>
</dbReference>
<dbReference type="InterPro" id="IPR050093">
    <property type="entry name" value="ABC_SmlMolc_Importer"/>
</dbReference>
<dbReference type="EMBL" id="CP069370">
    <property type="protein sequence ID" value="QYZ70271.1"/>
    <property type="molecule type" value="Genomic_DNA"/>
</dbReference>
<organism evidence="9 10">
    <name type="scientific">Neotabrizicola shimadae</name>
    <dbReference type="NCBI Taxonomy" id="2807096"/>
    <lineage>
        <taxon>Bacteria</taxon>
        <taxon>Pseudomonadati</taxon>
        <taxon>Pseudomonadota</taxon>
        <taxon>Alphaproteobacteria</taxon>
        <taxon>Rhodobacterales</taxon>
        <taxon>Paracoccaceae</taxon>
        <taxon>Neotabrizicola</taxon>
    </lineage>
</organism>
<proteinExistence type="inferred from homology"/>
<comment type="subunit">
    <text evidence="7">The complex is composed of two ATP-binding proteins (PotA), two transmembrane proteins (PotB and PotC) and a solute-binding protein (PotD).</text>
</comment>
<dbReference type="AlphaFoldDB" id="A0A8G1EDK0"/>
<dbReference type="InterPro" id="IPR017871">
    <property type="entry name" value="ABC_transporter-like_CS"/>
</dbReference>
<keyword evidence="1 7" id="KW-0813">Transport</keyword>
<protein>
    <recommendedName>
        <fullName evidence="7">Spermidine/putrescine import ATP-binding protein PotA</fullName>
        <ecNumber evidence="7">7.6.2.11</ecNumber>
    </recommendedName>
</protein>
<name>A0A8G1EDK0_9RHOB</name>
<dbReference type="Proteomes" id="UP000826300">
    <property type="component" value="Chromosome"/>
</dbReference>
<evidence type="ECO:0000313" key="10">
    <source>
        <dbReference type="Proteomes" id="UP000826300"/>
    </source>
</evidence>
<dbReference type="GO" id="GO:0043190">
    <property type="term" value="C:ATP-binding cassette (ABC) transporter complex"/>
    <property type="evidence" value="ECO:0007669"/>
    <property type="project" value="InterPro"/>
</dbReference>
<evidence type="ECO:0000313" key="9">
    <source>
        <dbReference type="EMBL" id="QYZ70271.1"/>
    </source>
</evidence>
<keyword evidence="2 7" id="KW-1003">Cell membrane</keyword>
<accession>A0A8G1EDK0</accession>
<dbReference type="GO" id="GO:0015417">
    <property type="term" value="F:ABC-type polyamine transporter activity"/>
    <property type="evidence" value="ECO:0007669"/>
    <property type="project" value="UniProtKB-EC"/>
</dbReference>
<dbReference type="InterPro" id="IPR005893">
    <property type="entry name" value="PotA-like"/>
</dbReference>
<dbReference type="InterPro" id="IPR003593">
    <property type="entry name" value="AAA+_ATPase"/>
</dbReference>
<evidence type="ECO:0000259" key="8">
    <source>
        <dbReference type="PROSITE" id="PS50893"/>
    </source>
</evidence>
<dbReference type="PROSITE" id="PS50893">
    <property type="entry name" value="ABC_TRANSPORTER_2"/>
    <property type="match status" value="1"/>
</dbReference>
<dbReference type="InterPro" id="IPR008995">
    <property type="entry name" value="Mo/tungstate-bd_C_term_dom"/>
</dbReference>
<evidence type="ECO:0000256" key="5">
    <source>
        <dbReference type="ARBA" id="ARBA00022967"/>
    </source>
</evidence>
<dbReference type="Pfam" id="PF00005">
    <property type="entry name" value="ABC_tran"/>
    <property type="match status" value="1"/>
</dbReference>
<feature type="domain" description="ABC transporter" evidence="8">
    <location>
        <begin position="44"/>
        <end position="275"/>
    </location>
</feature>
<dbReference type="PANTHER" id="PTHR42781">
    <property type="entry name" value="SPERMIDINE/PUTRESCINE IMPORT ATP-BINDING PROTEIN POTA"/>
    <property type="match status" value="1"/>
</dbReference>
<dbReference type="KEGG" id="nsm:JO391_01670"/>
<dbReference type="InterPro" id="IPR003439">
    <property type="entry name" value="ABC_transporter-like_ATP-bd"/>
</dbReference>
<dbReference type="InterPro" id="IPR027417">
    <property type="entry name" value="P-loop_NTPase"/>
</dbReference>
<dbReference type="SUPFAM" id="SSF52540">
    <property type="entry name" value="P-loop containing nucleoside triphosphate hydrolases"/>
    <property type="match status" value="1"/>
</dbReference>
<dbReference type="SMART" id="SM00382">
    <property type="entry name" value="AAA"/>
    <property type="match status" value="1"/>
</dbReference>
<evidence type="ECO:0000256" key="6">
    <source>
        <dbReference type="ARBA" id="ARBA00023136"/>
    </source>
</evidence>
<dbReference type="PANTHER" id="PTHR42781:SF6">
    <property type="entry name" value="SPERMIDINE_PUTRESCINE IMPORT ATP-BINDING PROTEIN POTA"/>
    <property type="match status" value="1"/>
</dbReference>
<dbReference type="EC" id="7.6.2.11" evidence="7"/>
<dbReference type="SUPFAM" id="SSF50331">
    <property type="entry name" value="MOP-like"/>
    <property type="match status" value="1"/>
</dbReference>
<evidence type="ECO:0000256" key="2">
    <source>
        <dbReference type="ARBA" id="ARBA00022475"/>
    </source>
</evidence>
<reference evidence="9" key="1">
    <citation type="submission" date="2021-02" db="EMBL/GenBank/DDBJ databases">
        <title>Rhodobacter shimadae sp. nov., an aerobic anoxygenic phototrophic bacterium isolated from a hot spring.</title>
        <authorList>
            <person name="Muramatsu S."/>
            <person name="Haruta S."/>
            <person name="Hirose S."/>
            <person name="Hanada S."/>
        </authorList>
    </citation>
    <scope>NUCLEOTIDE SEQUENCE</scope>
    <source>
        <strain evidence="9">N10</strain>
    </source>
</reference>
<dbReference type="GO" id="GO:0005524">
    <property type="term" value="F:ATP binding"/>
    <property type="evidence" value="ECO:0007669"/>
    <property type="project" value="UniProtKB-KW"/>
</dbReference>
<dbReference type="Gene3D" id="2.40.50.100">
    <property type="match status" value="1"/>
</dbReference>
<evidence type="ECO:0000256" key="7">
    <source>
        <dbReference type="RuleBase" id="RU364083"/>
    </source>
</evidence>
<evidence type="ECO:0000256" key="1">
    <source>
        <dbReference type="ARBA" id="ARBA00022448"/>
    </source>
</evidence>
<dbReference type="GO" id="GO:0016887">
    <property type="term" value="F:ATP hydrolysis activity"/>
    <property type="evidence" value="ECO:0007669"/>
    <property type="project" value="InterPro"/>
</dbReference>
<keyword evidence="4 7" id="KW-0067">ATP-binding</keyword>
<dbReference type="FunFam" id="3.40.50.300:FF:000042">
    <property type="entry name" value="Maltose/maltodextrin ABC transporter, ATP-binding protein"/>
    <property type="match status" value="1"/>
</dbReference>
<dbReference type="PROSITE" id="PS00211">
    <property type="entry name" value="ABC_TRANSPORTER_1"/>
    <property type="match status" value="1"/>
</dbReference>
<dbReference type="NCBIfam" id="TIGR01187">
    <property type="entry name" value="potA"/>
    <property type="match status" value="1"/>
</dbReference>
<comment type="function">
    <text evidence="7">Part of the ABC transporter complex PotABCD involved in spermidine/putrescine import. Responsible for energy coupling to the transport system.</text>
</comment>
<gene>
    <name evidence="7" type="primary">potA</name>
    <name evidence="9" type="ORF">JO391_01670</name>
</gene>
<comment type="catalytic activity">
    <reaction evidence="7">
        <text>ATP + H2O + polyamine-[polyamine-binding protein]Side 1 = ADP + phosphate + polyamineSide 2 + [polyamine-binding protein]Side 1.</text>
        <dbReference type="EC" id="7.6.2.11"/>
    </reaction>
</comment>
<keyword evidence="5 7" id="KW-1278">Translocase</keyword>
<keyword evidence="10" id="KW-1185">Reference proteome</keyword>
<comment type="similarity">
    <text evidence="7">Belongs to the ABC transporter superfamily. Spermidine/putrescine importer (TC 3.A.1.11.1) family.</text>
</comment>
<keyword evidence="3 7" id="KW-0547">Nucleotide-binding</keyword>